<evidence type="ECO:0000313" key="12">
    <source>
        <dbReference type="Proteomes" id="UP000226592"/>
    </source>
</evidence>
<evidence type="ECO:0000256" key="7">
    <source>
        <dbReference type="HAMAP-Rule" id="MF_01333"/>
    </source>
</evidence>
<keyword evidence="3 7" id="KW-0699">rRNA-binding</keyword>
<accession>A0A2D6M0P3</accession>
<keyword evidence="4 7" id="KW-0694">RNA-binding</keyword>
<evidence type="ECO:0000256" key="1">
    <source>
        <dbReference type="ARBA" id="ARBA00008553"/>
    </source>
</evidence>
<comment type="similarity">
    <text evidence="1 7 8">Belongs to the universal ribosomal protein uL5 family.</text>
</comment>
<keyword evidence="5 7" id="KW-0689">Ribosomal protein</keyword>
<dbReference type="PANTHER" id="PTHR11994">
    <property type="entry name" value="60S RIBOSOMAL PROTEIN L11-RELATED"/>
    <property type="match status" value="1"/>
</dbReference>
<name>A0A2D6M0P3_9ARCH</name>
<dbReference type="InterPro" id="IPR022803">
    <property type="entry name" value="Ribosomal_uL5_dom_sf"/>
</dbReference>
<dbReference type="HAMAP" id="MF_01333_A">
    <property type="entry name" value="Ribosomal_uL5_A"/>
    <property type="match status" value="1"/>
</dbReference>
<feature type="domain" description="Large ribosomal subunit protein uL5 N-terminal" evidence="9">
    <location>
        <begin position="5"/>
        <end position="58"/>
    </location>
</feature>
<dbReference type="Gene3D" id="3.30.1440.10">
    <property type="match status" value="1"/>
</dbReference>
<dbReference type="Pfam" id="PF00673">
    <property type="entry name" value="Ribosomal_L5_C"/>
    <property type="match status" value="1"/>
</dbReference>
<protein>
    <recommendedName>
        <fullName evidence="7">Large ribosomal subunit protein uL5</fullName>
    </recommendedName>
</protein>
<evidence type="ECO:0000256" key="5">
    <source>
        <dbReference type="ARBA" id="ARBA00022980"/>
    </source>
</evidence>
<dbReference type="Pfam" id="PF00281">
    <property type="entry name" value="Ribosomal_L5"/>
    <property type="match status" value="1"/>
</dbReference>
<dbReference type="InterPro" id="IPR057266">
    <property type="entry name" value="Ribosomal_uL5_euk/arc-type"/>
</dbReference>
<dbReference type="SUPFAM" id="SSF55282">
    <property type="entry name" value="RL5-like"/>
    <property type="match status" value="1"/>
</dbReference>
<dbReference type="PIRSF" id="PIRSF002161">
    <property type="entry name" value="Ribosomal_L5"/>
    <property type="match status" value="1"/>
</dbReference>
<sequence>MNESNNMRQIRVEKLTVNMGVGQSGDEMKRAQKIIETITNSKAVQTKCKVKQPKWEIRPGLPIGLKVVLRRDDAVEFLKRTLDAKDNTLSKKNFDLQGNFGFGIHEYIDMPGIKYDPSLGIRGFDVLVTLARPGYRIKMRKQKRKKVGKNHIVRKEAAIEFMQKHFGVRVE</sequence>
<dbReference type="GO" id="GO:0000049">
    <property type="term" value="F:tRNA binding"/>
    <property type="evidence" value="ECO:0007669"/>
    <property type="project" value="UniProtKB-UniRule"/>
</dbReference>
<evidence type="ECO:0000256" key="6">
    <source>
        <dbReference type="ARBA" id="ARBA00023274"/>
    </source>
</evidence>
<evidence type="ECO:0000256" key="8">
    <source>
        <dbReference type="RuleBase" id="RU003930"/>
    </source>
</evidence>
<dbReference type="FunFam" id="3.30.1440.10:FF:000002">
    <property type="entry name" value="60S ribosomal protein L11"/>
    <property type="match status" value="1"/>
</dbReference>
<dbReference type="InterPro" id="IPR031309">
    <property type="entry name" value="Ribosomal_uL5_C"/>
</dbReference>
<organism evidence="11 12">
    <name type="scientific">Candidatus Iainarchaeum sp</name>
    <dbReference type="NCBI Taxonomy" id="3101447"/>
    <lineage>
        <taxon>Archaea</taxon>
        <taxon>Candidatus Iainarchaeota</taxon>
        <taxon>Candidatus Iainarchaeia</taxon>
        <taxon>Candidatus Iainarchaeales</taxon>
        <taxon>Candidatus Iainarchaeaceae</taxon>
        <taxon>Candidatus Iainarchaeum</taxon>
    </lineage>
</organism>
<dbReference type="GO" id="GO:1990904">
    <property type="term" value="C:ribonucleoprotein complex"/>
    <property type="evidence" value="ECO:0007669"/>
    <property type="project" value="UniProtKB-KW"/>
</dbReference>
<dbReference type="GO" id="GO:0006412">
    <property type="term" value="P:translation"/>
    <property type="evidence" value="ECO:0007669"/>
    <property type="project" value="UniProtKB-UniRule"/>
</dbReference>
<dbReference type="GO" id="GO:0003735">
    <property type="term" value="F:structural constituent of ribosome"/>
    <property type="evidence" value="ECO:0007669"/>
    <property type="project" value="InterPro"/>
</dbReference>
<comment type="function">
    <text evidence="7">This is 1 of the proteins that bind and probably mediate the attachment of the 5S RNA into the large ribosomal subunit, where it forms part of the central protuberance. In the 70S ribosome it contacts protein S13 of the 30S subunit (bridge B1b), connecting the 2 subunits; this bridge is implicated in subunit movement. May contact the P site tRNA; the 5S rRNA and some of its associated proteins might help stabilize positioning of ribosome-bound tRNAs.</text>
</comment>
<comment type="caution">
    <text evidence="11">The sequence shown here is derived from an EMBL/GenBank/DDBJ whole genome shotgun (WGS) entry which is preliminary data.</text>
</comment>
<dbReference type="AlphaFoldDB" id="A0A2D6M0P3"/>
<keyword evidence="6 7" id="KW-0687">Ribonucleoprotein</keyword>
<evidence type="ECO:0000256" key="3">
    <source>
        <dbReference type="ARBA" id="ARBA00022730"/>
    </source>
</evidence>
<proteinExistence type="inferred from homology"/>
<comment type="subunit">
    <text evidence="7">Part of the 50S ribosomal subunit; contacts the 5S rRNA and probably tRNA. Forms a bridge to the 30S subunit in the 70S ribosome.</text>
</comment>
<feature type="domain" description="Large ribosomal subunit protein uL5 C-terminal" evidence="10">
    <location>
        <begin position="62"/>
        <end position="139"/>
    </location>
</feature>
<reference evidence="12" key="1">
    <citation type="submission" date="2017-09" db="EMBL/GenBank/DDBJ databases">
        <title>The Reconstruction of 2,631 Draft Metagenome-Assembled Genomes from the Global Oceans.</title>
        <authorList>
            <person name="Tully B.J."/>
            <person name="Graham E.D."/>
            <person name="Heidelberg J.F."/>
        </authorList>
    </citation>
    <scope>NUCLEOTIDE SEQUENCE [LARGE SCALE GENOMIC DNA]</scope>
</reference>
<dbReference type="Proteomes" id="UP000226592">
    <property type="component" value="Unassembled WGS sequence"/>
</dbReference>
<evidence type="ECO:0000259" key="10">
    <source>
        <dbReference type="Pfam" id="PF00673"/>
    </source>
</evidence>
<evidence type="ECO:0000313" key="11">
    <source>
        <dbReference type="EMBL" id="MAG21992.1"/>
    </source>
</evidence>
<gene>
    <name evidence="7" type="primary">rpl5</name>
    <name evidence="11" type="ORF">CL943_01625</name>
</gene>
<dbReference type="InterPro" id="IPR002132">
    <property type="entry name" value="Ribosomal_uL5"/>
</dbReference>
<dbReference type="InterPro" id="IPR031310">
    <property type="entry name" value="Ribosomal_uL5_N"/>
</dbReference>
<dbReference type="GO" id="GO:0005840">
    <property type="term" value="C:ribosome"/>
    <property type="evidence" value="ECO:0007669"/>
    <property type="project" value="UniProtKB-KW"/>
</dbReference>
<dbReference type="InterPro" id="IPR022804">
    <property type="entry name" value="Ribosomal_uL5_arc"/>
</dbReference>
<evidence type="ECO:0000259" key="9">
    <source>
        <dbReference type="Pfam" id="PF00281"/>
    </source>
</evidence>
<evidence type="ECO:0000256" key="2">
    <source>
        <dbReference type="ARBA" id="ARBA00022555"/>
    </source>
</evidence>
<evidence type="ECO:0000256" key="4">
    <source>
        <dbReference type="ARBA" id="ARBA00022884"/>
    </source>
</evidence>
<dbReference type="GO" id="GO:0019843">
    <property type="term" value="F:rRNA binding"/>
    <property type="evidence" value="ECO:0007669"/>
    <property type="project" value="UniProtKB-UniRule"/>
</dbReference>
<dbReference type="NCBIfam" id="NF003258">
    <property type="entry name" value="PRK04219.1"/>
    <property type="match status" value="1"/>
</dbReference>
<keyword evidence="2 7" id="KW-0820">tRNA-binding</keyword>
<dbReference type="EMBL" id="NZBU01000005">
    <property type="protein sequence ID" value="MAG21992.1"/>
    <property type="molecule type" value="Genomic_DNA"/>
</dbReference>